<reference evidence="2 3" key="1">
    <citation type="journal article" date="2014" name="Curr. Biol.">
        <title>The genome of the clonal raider ant Cerapachys biroi.</title>
        <authorList>
            <person name="Oxley P.R."/>
            <person name="Ji L."/>
            <person name="Fetter-Pruneda I."/>
            <person name="McKenzie S.K."/>
            <person name="Li C."/>
            <person name="Hu H."/>
            <person name="Zhang G."/>
            <person name="Kronauer D.J."/>
        </authorList>
    </citation>
    <scope>NUCLEOTIDE SEQUENCE [LARGE SCALE GENOMIC DNA]</scope>
</reference>
<feature type="compositionally biased region" description="Low complexity" evidence="1">
    <location>
        <begin position="25"/>
        <end position="36"/>
    </location>
</feature>
<dbReference type="OMA" id="CTNNISR"/>
<dbReference type="OrthoDB" id="7554581at2759"/>
<evidence type="ECO:0000256" key="1">
    <source>
        <dbReference type="SAM" id="MobiDB-lite"/>
    </source>
</evidence>
<proteinExistence type="predicted"/>
<gene>
    <name evidence="2" type="ORF">X777_14229</name>
</gene>
<evidence type="ECO:0000313" key="3">
    <source>
        <dbReference type="Proteomes" id="UP000053097"/>
    </source>
</evidence>
<feature type="region of interest" description="Disordered" evidence="1">
    <location>
        <begin position="1"/>
        <end position="69"/>
    </location>
</feature>
<dbReference type="EMBL" id="KK107663">
    <property type="protein sequence ID" value="EZA48208.1"/>
    <property type="molecule type" value="Genomic_DNA"/>
</dbReference>
<evidence type="ECO:0000313" key="2">
    <source>
        <dbReference type="EMBL" id="EZA48208.1"/>
    </source>
</evidence>
<sequence length="201" mass="20776">EKEQPWSTVVGRKAGAKSTAPPQAPAGKGKPAPSKGTSGGGKSAMSKPSQPGGRPSAKGPKSPRSPKTAAVVITAADGDYKGAVERAQKGVDIDALGIAAPRVRRALKGAPIYEIPGPESATKADELASRLEKVFEGSRVRVTRPLKKVELRVRRLDDAATVELVSRAVAAAGGCDPCDVDVRPIQRSSDGLGTSWIRLPA</sequence>
<organism evidence="2 3">
    <name type="scientific">Ooceraea biroi</name>
    <name type="common">Clonal raider ant</name>
    <name type="synonym">Cerapachys biroi</name>
    <dbReference type="NCBI Taxonomy" id="2015173"/>
    <lineage>
        <taxon>Eukaryota</taxon>
        <taxon>Metazoa</taxon>
        <taxon>Ecdysozoa</taxon>
        <taxon>Arthropoda</taxon>
        <taxon>Hexapoda</taxon>
        <taxon>Insecta</taxon>
        <taxon>Pterygota</taxon>
        <taxon>Neoptera</taxon>
        <taxon>Endopterygota</taxon>
        <taxon>Hymenoptera</taxon>
        <taxon>Apocrita</taxon>
        <taxon>Aculeata</taxon>
        <taxon>Formicoidea</taxon>
        <taxon>Formicidae</taxon>
        <taxon>Dorylinae</taxon>
        <taxon>Ooceraea</taxon>
    </lineage>
</organism>
<name>A0A026VWP7_OOCBI</name>
<feature type="non-terminal residue" evidence="2">
    <location>
        <position position="1"/>
    </location>
</feature>
<accession>A0A026VWP7</accession>
<dbReference type="Proteomes" id="UP000053097">
    <property type="component" value="Unassembled WGS sequence"/>
</dbReference>
<keyword evidence="3" id="KW-1185">Reference proteome</keyword>
<dbReference type="AlphaFoldDB" id="A0A026VWP7"/>
<protein>
    <submittedName>
        <fullName evidence="2">Uncharacterized protein</fullName>
    </submittedName>
</protein>